<dbReference type="PROSITE" id="PS51030">
    <property type="entry name" value="NUCLEAR_REC_DBD_2"/>
    <property type="match status" value="1"/>
</dbReference>
<evidence type="ECO:0000256" key="5">
    <source>
        <dbReference type="ARBA" id="ARBA00023015"/>
    </source>
</evidence>
<name>A0A914V3X3_9BILA</name>
<dbReference type="InterPro" id="IPR000536">
    <property type="entry name" value="Nucl_hrmn_rcpt_lig-bd"/>
</dbReference>
<dbReference type="InterPro" id="IPR013088">
    <property type="entry name" value="Znf_NHR/GATA"/>
</dbReference>
<evidence type="ECO:0000256" key="10">
    <source>
        <dbReference type="SAM" id="Coils"/>
    </source>
</evidence>
<dbReference type="GO" id="GO:0004879">
    <property type="term" value="F:nuclear receptor activity"/>
    <property type="evidence" value="ECO:0007669"/>
    <property type="project" value="TreeGrafter"/>
</dbReference>
<accession>A0A914V3X3</accession>
<comment type="subcellular location">
    <subcellularLocation>
        <location evidence="1">Nucleus</location>
    </subcellularLocation>
</comment>
<dbReference type="InterPro" id="IPR035500">
    <property type="entry name" value="NHR-like_dom_sf"/>
</dbReference>
<dbReference type="SUPFAM" id="SSF48508">
    <property type="entry name" value="Nuclear receptor ligand-binding domain"/>
    <property type="match status" value="1"/>
</dbReference>
<dbReference type="Pfam" id="PF00104">
    <property type="entry name" value="Hormone_recep"/>
    <property type="match status" value="1"/>
</dbReference>
<dbReference type="Gene3D" id="1.10.565.10">
    <property type="entry name" value="Retinoid X Receptor"/>
    <property type="match status" value="1"/>
</dbReference>
<feature type="compositionally biased region" description="Polar residues" evidence="11">
    <location>
        <begin position="20"/>
        <end position="38"/>
    </location>
</feature>
<organism evidence="14 15">
    <name type="scientific">Plectus sambesii</name>
    <dbReference type="NCBI Taxonomy" id="2011161"/>
    <lineage>
        <taxon>Eukaryota</taxon>
        <taxon>Metazoa</taxon>
        <taxon>Ecdysozoa</taxon>
        <taxon>Nematoda</taxon>
        <taxon>Chromadorea</taxon>
        <taxon>Plectida</taxon>
        <taxon>Plectina</taxon>
        <taxon>Plectoidea</taxon>
        <taxon>Plectidae</taxon>
        <taxon>Plectus</taxon>
    </lineage>
</organism>
<dbReference type="PROSITE" id="PS00031">
    <property type="entry name" value="NUCLEAR_REC_DBD_1"/>
    <property type="match status" value="1"/>
</dbReference>
<keyword evidence="2" id="KW-0479">Metal-binding</keyword>
<dbReference type="SMART" id="SM00399">
    <property type="entry name" value="ZnF_C4"/>
    <property type="match status" value="1"/>
</dbReference>
<evidence type="ECO:0000256" key="3">
    <source>
        <dbReference type="ARBA" id="ARBA00022771"/>
    </source>
</evidence>
<dbReference type="InterPro" id="IPR050234">
    <property type="entry name" value="Nuclear_hormone_rcpt_NR1"/>
</dbReference>
<dbReference type="GO" id="GO:0005634">
    <property type="term" value="C:nucleus"/>
    <property type="evidence" value="ECO:0007669"/>
    <property type="project" value="UniProtKB-SubCell"/>
</dbReference>
<keyword evidence="7" id="KW-0804">Transcription</keyword>
<dbReference type="SMART" id="SM00430">
    <property type="entry name" value="HOLI"/>
    <property type="match status" value="1"/>
</dbReference>
<dbReference type="GO" id="GO:0000122">
    <property type="term" value="P:negative regulation of transcription by RNA polymerase II"/>
    <property type="evidence" value="ECO:0007669"/>
    <property type="project" value="TreeGrafter"/>
</dbReference>
<dbReference type="PRINTS" id="PR00047">
    <property type="entry name" value="STROIDFINGER"/>
</dbReference>
<keyword evidence="8" id="KW-0675">Receptor</keyword>
<evidence type="ECO:0000256" key="8">
    <source>
        <dbReference type="ARBA" id="ARBA00023170"/>
    </source>
</evidence>
<dbReference type="SUPFAM" id="SSF57716">
    <property type="entry name" value="Glucocorticoid receptor-like (DNA-binding domain)"/>
    <property type="match status" value="1"/>
</dbReference>
<dbReference type="GO" id="GO:0008270">
    <property type="term" value="F:zinc ion binding"/>
    <property type="evidence" value="ECO:0007669"/>
    <property type="project" value="UniProtKB-KW"/>
</dbReference>
<evidence type="ECO:0000256" key="9">
    <source>
        <dbReference type="ARBA" id="ARBA00023242"/>
    </source>
</evidence>
<dbReference type="PANTHER" id="PTHR24082">
    <property type="entry name" value="NUCLEAR HORMONE RECEPTOR"/>
    <property type="match status" value="1"/>
</dbReference>
<feature type="region of interest" description="Disordered" evidence="11">
    <location>
        <begin position="1"/>
        <end position="109"/>
    </location>
</feature>
<dbReference type="GO" id="GO:0045944">
    <property type="term" value="P:positive regulation of transcription by RNA polymerase II"/>
    <property type="evidence" value="ECO:0007669"/>
    <property type="project" value="TreeGrafter"/>
</dbReference>
<evidence type="ECO:0000313" key="14">
    <source>
        <dbReference type="Proteomes" id="UP000887566"/>
    </source>
</evidence>
<feature type="domain" description="Nuclear receptor" evidence="12">
    <location>
        <begin position="186"/>
        <end position="261"/>
    </location>
</feature>
<evidence type="ECO:0000256" key="6">
    <source>
        <dbReference type="ARBA" id="ARBA00023125"/>
    </source>
</evidence>
<protein>
    <submittedName>
        <fullName evidence="15">Nuclear hormone receptor HR96</fullName>
    </submittedName>
</protein>
<evidence type="ECO:0000256" key="4">
    <source>
        <dbReference type="ARBA" id="ARBA00022833"/>
    </source>
</evidence>
<feature type="coiled-coil region" evidence="10">
    <location>
        <begin position="408"/>
        <end position="465"/>
    </location>
</feature>
<sequence length="912" mass="100521">MASSSSSAGTCVAGGDSASDGAQQQPQSNSSEAYSSHPQSPPSVGLDPPPLLAEESRMAMTDGQNRRRSDVTLDLDDGGYNDDDDDDDDGDNDDEIEELGGNNMEEDDDDCIEEKPRLNVAGGVGAVPSNATNQQLLSKQPMLMRDASGAMRSSIHQESNGIIPGTRKRISSMSSSLGYGEKRTATKVCRVCGDKAYSYNFNVITCESCKAFFRRNANKEKEIRCPFNDQCDINLVSRRFCQRCRLQKCFKVGMKKEWIMSEEARAEKKQRVMDNRERRHFDQRFVHPKHLSPHQGFVTPSTQHSPVTPGTPNIQHNHMSASLPVQSSTPNASRRESMESLPSPNALLAAGFRPPSLAVPTVAQHEAMFAHRSTAPTPAATFTSFNQQQTAALAVGRVPMSPQHGHIRVAAQAQMQQAQMQQAQLQQAQLQQAQLQQAQLQQAQLQQAQLQQAQLQQRLQQQQQLPPVQVQVAPPPPSVVQPSPGDDNFAGGLVTIPRHLLVKLVEGQQHQPPPRALSADQQCGRCVCTCLCGAYPPGTVVTDAIIAKLLSTSAHERAVTQQDTVNLNLIRSAQLLHSSTAAANAVAAAATASPLQWFGTQQGPFTVASQLPVVMNDKLGLDDCRNGPAVGSKVSPQGIISVPPTTVVSEVTPPIGAPSLFEEAVGRVSPWDKDCQPLSEDDQERMVEILRANEVWSEPLDPNTKDGAQHTKGDPNKVDMVNMADGAIRRLIKMTKRMDGFRNIEHRDQIQLLKCSCMEYLILRGAMAYDPSKNAWVGPTQKAGYTVRMEAMKETQNNMFESSIRFYATFKEEWRTNEKVMLVLGAIVVFNPDCPGLKFRDAVRAEHNVYKRILKRILHEICGHDARRTLTEYEGLMDRLADLKVLNDRAQKMLMEVSPTDMEPLLLEMFDR</sequence>
<keyword evidence="6" id="KW-0238">DNA-binding</keyword>
<evidence type="ECO:0000256" key="2">
    <source>
        <dbReference type="ARBA" id="ARBA00022723"/>
    </source>
</evidence>
<dbReference type="GO" id="GO:0030154">
    <property type="term" value="P:cell differentiation"/>
    <property type="evidence" value="ECO:0007669"/>
    <property type="project" value="TreeGrafter"/>
</dbReference>
<keyword evidence="14" id="KW-1185">Reference proteome</keyword>
<dbReference type="Pfam" id="PF00805">
    <property type="entry name" value="Pentapeptide"/>
    <property type="match status" value="1"/>
</dbReference>
<dbReference type="WBParaSite" id="PSAMB.scaffold1490size30801.g13422.t1">
    <property type="protein sequence ID" value="PSAMB.scaffold1490size30801.g13422.t1"/>
    <property type="gene ID" value="PSAMB.scaffold1490size30801.g13422"/>
</dbReference>
<keyword evidence="5" id="KW-0805">Transcription regulation</keyword>
<evidence type="ECO:0000313" key="15">
    <source>
        <dbReference type="WBParaSite" id="PSAMB.scaffold1490size30801.g13422.t1"/>
    </source>
</evidence>
<dbReference type="PANTHER" id="PTHR24082:SF508">
    <property type="entry name" value="NUCLEAR HORMONE RECEPTOR FAMILY MEMBER NHR-48"/>
    <property type="match status" value="1"/>
</dbReference>
<dbReference type="PROSITE" id="PS51843">
    <property type="entry name" value="NR_LBD"/>
    <property type="match status" value="1"/>
</dbReference>
<feature type="compositionally biased region" description="Polar residues" evidence="11">
    <location>
        <begin position="298"/>
        <end position="318"/>
    </location>
</feature>
<dbReference type="FunFam" id="3.30.50.10:FF:000042">
    <property type="entry name" value="Nuclear hormone receptor HR96"/>
    <property type="match status" value="1"/>
</dbReference>
<evidence type="ECO:0000256" key="7">
    <source>
        <dbReference type="ARBA" id="ARBA00023163"/>
    </source>
</evidence>
<dbReference type="Proteomes" id="UP000887566">
    <property type="component" value="Unplaced"/>
</dbReference>
<dbReference type="Gene3D" id="3.30.50.10">
    <property type="entry name" value="Erythroid Transcription Factor GATA-1, subunit A"/>
    <property type="match status" value="1"/>
</dbReference>
<keyword evidence="3" id="KW-0863">Zinc-finger</keyword>
<dbReference type="InterPro" id="IPR001646">
    <property type="entry name" value="5peptide_repeat"/>
</dbReference>
<evidence type="ECO:0000256" key="1">
    <source>
        <dbReference type="ARBA" id="ARBA00004123"/>
    </source>
</evidence>
<dbReference type="GO" id="GO:0000978">
    <property type="term" value="F:RNA polymerase II cis-regulatory region sequence-specific DNA binding"/>
    <property type="evidence" value="ECO:0007669"/>
    <property type="project" value="TreeGrafter"/>
</dbReference>
<feature type="compositionally biased region" description="Basic and acidic residues" evidence="11">
    <location>
        <begin position="703"/>
        <end position="717"/>
    </location>
</feature>
<keyword evidence="4" id="KW-0862">Zinc</keyword>
<dbReference type="AlphaFoldDB" id="A0A914V3X3"/>
<proteinExistence type="predicted"/>
<keyword evidence="10" id="KW-0175">Coiled coil</keyword>
<dbReference type="Gene3D" id="2.160.20.80">
    <property type="entry name" value="E3 ubiquitin-protein ligase SopA"/>
    <property type="match status" value="1"/>
</dbReference>
<keyword evidence="9" id="KW-0539">Nucleus</keyword>
<reference evidence="15" key="1">
    <citation type="submission" date="2022-11" db="UniProtKB">
        <authorList>
            <consortium name="WormBaseParasite"/>
        </authorList>
    </citation>
    <scope>IDENTIFICATION</scope>
</reference>
<feature type="domain" description="NR LBD" evidence="13">
    <location>
        <begin position="682"/>
        <end position="912"/>
    </location>
</feature>
<evidence type="ECO:0000256" key="11">
    <source>
        <dbReference type="SAM" id="MobiDB-lite"/>
    </source>
</evidence>
<evidence type="ECO:0000259" key="13">
    <source>
        <dbReference type="PROSITE" id="PS51843"/>
    </source>
</evidence>
<dbReference type="GO" id="GO:0006950">
    <property type="term" value="P:response to stress"/>
    <property type="evidence" value="ECO:0007669"/>
    <property type="project" value="UniProtKB-ARBA"/>
</dbReference>
<evidence type="ECO:0000259" key="12">
    <source>
        <dbReference type="PROSITE" id="PS51030"/>
    </source>
</evidence>
<dbReference type="InterPro" id="IPR001628">
    <property type="entry name" value="Znf_hrmn_rcpt"/>
</dbReference>
<feature type="region of interest" description="Disordered" evidence="11">
    <location>
        <begin position="698"/>
        <end position="717"/>
    </location>
</feature>
<feature type="compositionally biased region" description="Acidic residues" evidence="11">
    <location>
        <begin position="73"/>
        <end position="109"/>
    </location>
</feature>
<dbReference type="CDD" id="cd06966">
    <property type="entry name" value="NR_DBD_CAR"/>
    <property type="match status" value="1"/>
</dbReference>
<feature type="region of interest" description="Disordered" evidence="11">
    <location>
        <begin position="290"/>
        <end position="318"/>
    </location>
</feature>
<dbReference type="Pfam" id="PF00105">
    <property type="entry name" value="zf-C4"/>
    <property type="match status" value="1"/>
</dbReference>
<dbReference type="SUPFAM" id="SSF141571">
    <property type="entry name" value="Pentapeptide repeat-like"/>
    <property type="match status" value="1"/>
</dbReference>